<dbReference type="EMBL" id="GBRH01189837">
    <property type="protein sequence ID" value="JAE08059.1"/>
    <property type="molecule type" value="Transcribed_RNA"/>
</dbReference>
<feature type="compositionally biased region" description="Low complexity" evidence="1">
    <location>
        <begin position="12"/>
        <end position="30"/>
    </location>
</feature>
<sequence length="75" mass="8076">MPPRRPRRTTCGRAATDAAGQRGRAAAGAARARGRCRRACGPSRASPATRSAQNWRIFLVPVDRRVDASTATDRT</sequence>
<feature type="region of interest" description="Disordered" evidence="1">
    <location>
        <begin position="1"/>
        <end position="30"/>
    </location>
</feature>
<protein>
    <submittedName>
        <fullName evidence="2">Uncharacterized protein</fullName>
    </submittedName>
</protein>
<accession>A0A0A9FA22</accession>
<organism evidence="2">
    <name type="scientific">Arundo donax</name>
    <name type="common">Giant reed</name>
    <name type="synonym">Donax arundinaceus</name>
    <dbReference type="NCBI Taxonomy" id="35708"/>
    <lineage>
        <taxon>Eukaryota</taxon>
        <taxon>Viridiplantae</taxon>
        <taxon>Streptophyta</taxon>
        <taxon>Embryophyta</taxon>
        <taxon>Tracheophyta</taxon>
        <taxon>Spermatophyta</taxon>
        <taxon>Magnoliopsida</taxon>
        <taxon>Liliopsida</taxon>
        <taxon>Poales</taxon>
        <taxon>Poaceae</taxon>
        <taxon>PACMAD clade</taxon>
        <taxon>Arundinoideae</taxon>
        <taxon>Arundineae</taxon>
        <taxon>Arundo</taxon>
    </lineage>
</organism>
<proteinExistence type="predicted"/>
<name>A0A0A9FA22_ARUDO</name>
<feature type="compositionally biased region" description="Basic residues" evidence="1">
    <location>
        <begin position="1"/>
        <end position="10"/>
    </location>
</feature>
<dbReference type="AlphaFoldDB" id="A0A0A9FA22"/>
<reference evidence="2" key="2">
    <citation type="journal article" date="2015" name="Data Brief">
        <title>Shoot transcriptome of the giant reed, Arundo donax.</title>
        <authorList>
            <person name="Barrero R.A."/>
            <person name="Guerrero F.D."/>
            <person name="Moolhuijzen P."/>
            <person name="Goolsby J.A."/>
            <person name="Tidwell J."/>
            <person name="Bellgard S.E."/>
            <person name="Bellgard M.I."/>
        </authorList>
    </citation>
    <scope>NUCLEOTIDE SEQUENCE</scope>
    <source>
        <tissue evidence="2">Shoot tissue taken approximately 20 cm above the soil surface</tissue>
    </source>
</reference>
<reference evidence="2" key="1">
    <citation type="submission" date="2014-09" db="EMBL/GenBank/DDBJ databases">
        <authorList>
            <person name="Magalhaes I.L.F."/>
            <person name="Oliveira U."/>
            <person name="Santos F.R."/>
            <person name="Vidigal T.H.D.A."/>
            <person name="Brescovit A.D."/>
            <person name="Santos A.J."/>
        </authorList>
    </citation>
    <scope>NUCLEOTIDE SEQUENCE</scope>
    <source>
        <tissue evidence="2">Shoot tissue taken approximately 20 cm above the soil surface</tissue>
    </source>
</reference>
<evidence type="ECO:0000313" key="2">
    <source>
        <dbReference type="EMBL" id="JAE08059.1"/>
    </source>
</evidence>
<evidence type="ECO:0000256" key="1">
    <source>
        <dbReference type="SAM" id="MobiDB-lite"/>
    </source>
</evidence>